<name>A0A7R9AJQ3_9CRUS</name>
<accession>A0A7R9AJQ3</accession>
<dbReference type="Gene3D" id="2.40.30.110">
    <property type="entry name" value="Aminomethyltransferase beta-barrel domains"/>
    <property type="match status" value="1"/>
</dbReference>
<evidence type="ECO:0000256" key="5">
    <source>
        <dbReference type="ARBA" id="ARBA00022679"/>
    </source>
</evidence>
<dbReference type="InterPro" id="IPR011053">
    <property type="entry name" value="Single_hybrid_motif"/>
</dbReference>
<dbReference type="InterPro" id="IPR033753">
    <property type="entry name" value="GCV_H/Fam206"/>
</dbReference>
<comment type="similarity">
    <text evidence="2 10">Belongs to the GcvT family.</text>
</comment>
<dbReference type="InterPro" id="IPR028896">
    <property type="entry name" value="GcvT/YgfZ/DmdA"/>
</dbReference>
<feature type="modified residue" description="N6-lipoyllysine" evidence="9">
    <location>
        <position position="405"/>
    </location>
</feature>
<feature type="non-terminal residue" evidence="12">
    <location>
        <position position="1"/>
    </location>
</feature>
<dbReference type="EC" id="2.1.2.10" evidence="10"/>
<evidence type="ECO:0000313" key="12">
    <source>
        <dbReference type="EMBL" id="CAD7255021.1"/>
    </source>
</evidence>
<dbReference type="InterPro" id="IPR006223">
    <property type="entry name" value="GcvT"/>
</dbReference>
<evidence type="ECO:0000256" key="7">
    <source>
        <dbReference type="ARBA" id="ARBA00022946"/>
    </source>
</evidence>
<evidence type="ECO:0000256" key="1">
    <source>
        <dbReference type="ARBA" id="ARBA00001938"/>
    </source>
</evidence>
<dbReference type="Proteomes" id="UP000677054">
    <property type="component" value="Unassembled WGS sequence"/>
</dbReference>
<comment type="similarity">
    <text evidence="3">Belongs to the GcvH family.</text>
</comment>
<evidence type="ECO:0000256" key="10">
    <source>
        <dbReference type="RuleBase" id="RU003981"/>
    </source>
</evidence>
<organism evidence="12">
    <name type="scientific">Darwinula stevensoni</name>
    <dbReference type="NCBI Taxonomy" id="69355"/>
    <lineage>
        <taxon>Eukaryota</taxon>
        <taxon>Metazoa</taxon>
        <taxon>Ecdysozoa</taxon>
        <taxon>Arthropoda</taxon>
        <taxon>Crustacea</taxon>
        <taxon>Oligostraca</taxon>
        <taxon>Ostracoda</taxon>
        <taxon>Podocopa</taxon>
        <taxon>Podocopida</taxon>
        <taxon>Darwinulocopina</taxon>
        <taxon>Darwinuloidea</taxon>
        <taxon>Darwinulidae</taxon>
        <taxon>Darwinula</taxon>
    </lineage>
</organism>
<evidence type="ECO:0000256" key="9">
    <source>
        <dbReference type="PIRSR" id="PIRSR617453-50"/>
    </source>
</evidence>
<keyword evidence="10" id="KW-0496">Mitochondrion</keyword>
<dbReference type="PROSITE" id="PS00189">
    <property type="entry name" value="LIPOYL"/>
    <property type="match status" value="1"/>
</dbReference>
<dbReference type="GO" id="GO:0005739">
    <property type="term" value="C:mitochondrion"/>
    <property type="evidence" value="ECO:0007669"/>
    <property type="project" value="UniProtKB-SubCell"/>
</dbReference>
<dbReference type="Gene3D" id="3.30.70.1400">
    <property type="entry name" value="Aminomethyltransferase beta-barrel domains"/>
    <property type="match status" value="1"/>
</dbReference>
<dbReference type="Gene3D" id="4.10.1250.10">
    <property type="entry name" value="Aminomethyltransferase fragment"/>
    <property type="match status" value="1"/>
</dbReference>
<keyword evidence="5 10" id="KW-0808">Transferase</keyword>
<dbReference type="Pfam" id="PF08669">
    <property type="entry name" value="GCV_T_C"/>
    <property type="match status" value="1"/>
</dbReference>
<dbReference type="InterPro" id="IPR000089">
    <property type="entry name" value="Biotin_lipoyl"/>
</dbReference>
<dbReference type="HAMAP" id="MF_00272">
    <property type="entry name" value="GcvH"/>
    <property type="match status" value="1"/>
</dbReference>
<dbReference type="PANTHER" id="PTHR43757">
    <property type="entry name" value="AMINOMETHYLTRANSFERASE"/>
    <property type="match status" value="1"/>
</dbReference>
<dbReference type="GO" id="GO:0008483">
    <property type="term" value="F:transaminase activity"/>
    <property type="evidence" value="ECO:0007669"/>
    <property type="project" value="UniProtKB-KW"/>
</dbReference>
<dbReference type="OrthoDB" id="10263536at2759"/>
<dbReference type="SUPFAM" id="SSF101790">
    <property type="entry name" value="Aminomethyltransferase beta-barrel domain"/>
    <property type="match status" value="1"/>
</dbReference>
<proteinExistence type="inferred from homology"/>
<dbReference type="EMBL" id="LR915340">
    <property type="protein sequence ID" value="CAD7255021.1"/>
    <property type="molecule type" value="Genomic_DNA"/>
</dbReference>
<dbReference type="InterPro" id="IPR013977">
    <property type="entry name" value="GcvT_C"/>
</dbReference>
<dbReference type="InterPro" id="IPR003016">
    <property type="entry name" value="2-oxoA_DH_lipoyl-BS"/>
</dbReference>
<dbReference type="NCBIfam" id="NF002270">
    <property type="entry name" value="PRK01202.1"/>
    <property type="match status" value="1"/>
</dbReference>
<comment type="catalytic activity">
    <reaction evidence="8 10">
        <text>N(6)-[(R)-S(8)-aminomethyldihydrolipoyl]-L-lysyl-[protein] + (6S)-5,6,7,8-tetrahydrofolate = N(6)-[(R)-dihydrolipoyl]-L-lysyl-[protein] + (6R)-5,10-methylene-5,6,7,8-tetrahydrofolate + NH4(+)</text>
        <dbReference type="Rhea" id="RHEA:16945"/>
        <dbReference type="Rhea" id="RHEA-COMP:10475"/>
        <dbReference type="Rhea" id="RHEA-COMP:10492"/>
        <dbReference type="ChEBI" id="CHEBI:15636"/>
        <dbReference type="ChEBI" id="CHEBI:28938"/>
        <dbReference type="ChEBI" id="CHEBI:57453"/>
        <dbReference type="ChEBI" id="CHEBI:83100"/>
        <dbReference type="ChEBI" id="CHEBI:83143"/>
        <dbReference type="EC" id="2.1.2.10"/>
    </reaction>
</comment>
<dbReference type="PANTHER" id="PTHR43757:SF2">
    <property type="entry name" value="AMINOMETHYLTRANSFERASE, MITOCHONDRIAL"/>
    <property type="match status" value="1"/>
</dbReference>
<dbReference type="Pfam" id="PF01597">
    <property type="entry name" value="GCV_H"/>
    <property type="match status" value="1"/>
</dbReference>
<dbReference type="EMBL" id="CAJPEV010015822">
    <property type="protein sequence ID" value="CAG0907224.1"/>
    <property type="molecule type" value="Genomic_DNA"/>
</dbReference>
<evidence type="ECO:0000259" key="11">
    <source>
        <dbReference type="PROSITE" id="PS50968"/>
    </source>
</evidence>
<evidence type="ECO:0000256" key="3">
    <source>
        <dbReference type="ARBA" id="ARBA00009249"/>
    </source>
</evidence>
<comment type="function">
    <text evidence="10">The glycine cleavage system catalyzes the degradation of glycine.</text>
</comment>
<reference evidence="12" key="1">
    <citation type="submission" date="2020-11" db="EMBL/GenBank/DDBJ databases">
        <authorList>
            <person name="Tran Van P."/>
        </authorList>
    </citation>
    <scope>NUCLEOTIDE SEQUENCE</scope>
</reference>
<keyword evidence="7 10" id="KW-0809">Transit peptide</keyword>
<dbReference type="Gene3D" id="2.40.50.100">
    <property type="match status" value="1"/>
</dbReference>
<dbReference type="Gene3D" id="3.30.1360.120">
    <property type="entry name" value="Probable tRNA modification gtpase trme, domain 1"/>
    <property type="match status" value="1"/>
</dbReference>
<dbReference type="InterPro" id="IPR017453">
    <property type="entry name" value="GCV_H_sub"/>
</dbReference>
<evidence type="ECO:0000313" key="13">
    <source>
        <dbReference type="Proteomes" id="UP000677054"/>
    </source>
</evidence>
<dbReference type="InterPro" id="IPR027266">
    <property type="entry name" value="TrmE/GcvT-like"/>
</dbReference>
<comment type="subunit">
    <text evidence="10">The glycine cleavage system is composed of four proteins: P, T, L and H.</text>
</comment>
<comment type="cofactor">
    <cofactor evidence="1">
        <name>(R)-lipoate</name>
        <dbReference type="ChEBI" id="CHEBI:83088"/>
    </cofactor>
</comment>
<dbReference type="NCBIfam" id="TIGR00527">
    <property type="entry name" value="gcvH"/>
    <property type="match status" value="1"/>
</dbReference>
<sequence length="472" mass="49946">MVPFAAYSMPVQYPAGLLAEHLHTRSSASLFDVSHMGQIAVSGEGAAQALEALMPIDVQSLLPGKQRYGLLLGDAGGILDDLMLTRRDSDYLLIVNGACKATDLTHIQQQIGANCTIDYLAEQALLALQGPQAVTALQRLVPGIEKLVFMTGGVYTWQATSLFITRSGYTGEDGFEISVPAAQAADLAQALLAQAEVKPAGLGARNSLRLEAGLCLYGSDMDSRTTPAEAALTWAIPKVRRTGGARAGGFLGADIVLPQLDGSKPCSLVRVGLVAQARIPVREPATLQTEGGEPLGHITSGLLSPCLDQAIALGYVPPAYAAAGTLVYALVREADPRISTFERNLNMAFHYTADHEWLLIEGDTATVGITHHAQDALGDVVFVELPDVGKVFEIKEVAAVVESVKAAADVYMPLSGEIVEVNSALAADPSLANTDPQGKGWFFRVKLANTTELAGLLDEAAYKTLLAQRIIF</sequence>
<dbReference type="InterPro" id="IPR029043">
    <property type="entry name" value="GcvT/YgfZ_C"/>
</dbReference>
<keyword evidence="4 10" id="KW-0032">Aminotransferase</keyword>
<dbReference type="NCBIfam" id="TIGR00528">
    <property type="entry name" value="gcvT"/>
    <property type="match status" value="1"/>
</dbReference>
<dbReference type="GO" id="GO:0004047">
    <property type="term" value="F:aminomethyltransferase activity"/>
    <property type="evidence" value="ECO:0007669"/>
    <property type="project" value="UniProtKB-EC"/>
</dbReference>
<protein>
    <recommendedName>
        <fullName evidence="10">Aminomethyltransferase</fullName>
        <ecNumber evidence="10">2.1.2.10</ecNumber>
    </recommendedName>
    <alternativeName>
        <fullName evidence="10">Glycine cleavage system T protein</fullName>
    </alternativeName>
</protein>
<dbReference type="InterPro" id="IPR002930">
    <property type="entry name" value="GCV_H"/>
</dbReference>
<dbReference type="GO" id="GO:0005960">
    <property type="term" value="C:glycine cleavage complex"/>
    <property type="evidence" value="ECO:0007669"/>
    <property type="project" value="InterPro"/>
</dbReference>
<dbReference type="SUPFAM" id="SSF51230">
    <property type="entry name" value="Single hybrid motif"/>
    <property type="match status" value="1"/>
</dbReference>
<dbReference type="CDD" id="cd06848">
    <property type="entry name" value="GCS_H"/>
    <property type="match status" value="1"/>
</dbReference>
<dbReference type="AlphaFoldDB" id="A0A7R9AJQ3"/>
<dbReference type="GO" id="GO:0019464">
    <property type="term" value="P:glycine decarboxylation via glycine cleavage system"/>
    <property type="evidence" value="ECO:0007669"/>
    <property type="project" value="InterPro"/>
</dbReference>
<gene>
    <name evidence="12" type="ORF">DSTB1V02_LOCUS14767</name>
</gene>
<keyword evidence="6 9" id="KW-0450">Lipoyl</keyword>
<dbReference type="PROSITE" id="PS50968">
    <property type="entry name" value="BIOTINYL_LIPOYL"/>
    <property type="match status" value="1"/>
</dbReference>
<evidence type="ECO:0000256" key="4">
    <source>
        <dbReference type="ARBA" id="ARBA00022576"/>
    </source>
</evidence>
<evidence type="ECO:0000256" key="8">
    <source>
        <dbReference type="ARBA" id="ARBA00047665"/>
    </source>
</evidence>
<dbReference type="InterPro" id="IPR006222">
    <property type="entry name" value="GCVT_N"/>
</dbReference>
<comment type="subcellular location">
    <subcellularLocation>
        <location evidence="10">Mitochondrion</location>
    </subcellularLocation>
</comment>
<dbReference type="Pfam" id="PF01571">
    <property type="entry name" value="GCV_T"/>
    <property type="match status" value="1"/>
</dbReference>
<evidence type="ECO:0000256" key="6">
    <source>
        <dbReference type="ARBA" id="ARBA00022823"/>
    </source>
</evidence>
<keyword evidence="13" id="KW-1185">Reference proteome</keyword>
<feature type="domain" description="Lipoyl-binding" evidence="11">
    <location>
        <begin position="364"/>
        <end position="446"/>
    </location>
</feature>
<dbReference type="SUPFAM" id="SSF103025">
    <property type="entry name" value="Folate-binding domain"/>
    <property type="match status" value="1"/>
</dbReference>
<evidence type="ECO:0000256" key="2">
    <source>
        <dbReference type="ARBA" id="ARBA00008609"/>
    </source>
</evidence>